<keyword evidence="7" id="KW-1185">Reference proteome</keyword>
<dbReference type="PANTHER" id="PTHR30055">
    <property type="entry name" value="HTH-TYPE TRANSCRIPTIONAL REGULATOR RUTR"/>
    <property type="match status" value="1"/>
</dbReference>
<accession>A0ABP9DSV7</accession>
<dbReference type="Gene3D" id="1.10.357.10">
    <property type="entry name" value="Tetracycline Repressor, domain 2"/>
    <property type="match status" value="1"/>
</dbReference>
<name>A0ABP9DSV7_9GAMM</name>
<dbReference type="PROSITE" id="PS50977">
    <property type="entry name" value="HTH_TETR_2"/>
    <property type="match status" value="1"/>
</dbReference>
<protein>
    <submittedName>
        <fullName evidence="6">TetR/AcrR family transcriptional regulator</fullName>
    </submittedName>
</protein>
<dbReference type="SUPFAM" id="SSF46689">
    <property type="entry name" value="Homeodomain-like"/>
    <property type="match status" value="1"/>
</dbReference>
<proteinExistence type="predicted"/>
<dbReference type="InterPro" id="IPR050109">
    <property type="entry name" value="HTH-type_TetR-like_transc_reg"/>
</dbReference>
<gene>
    <name evidence="6" type="ORF">GCM10023332_08810</name>
</gene>
<evidence type="ECO:0000256" key="1">
    <source>
        <dbReference type="ARBA" id="ARBA00023015"/>
    </source>
</evidence>
<dbReference type="InterPro" id="IPR009057">
    <property type="entry name" value="Homeodomain-like_sf"/>
</dbReference>
<evidence type="ECO:0000256" key="4">
    <source>
        <dbReference type="PROSITE-ProRule" id="PRU00335"/>
    </source>
</evidence>
<reference evidence="7" key="1">
    <citation type="journal article" date="2019" name="Int. J. Syst. Evol. Microbiol.">
        <title>The Global Catalogue of Microorganisms (GCM) 10K type strain sequencing project: providing services to taxonomists for standard genome sequencing and annotation.</title>
        <authorList>
            <consortium name="The Broad Institute Genomics Platform"/>
            <consortium name="The Broad Institute Genome Sequencing Center for Infectious Disease"/>
            <person name="Wu L."/>
            <person name="Ma J."/>
        </authorList>
    </citation>
    <scope>NUCLEOTIDE SEQUENCE [LARGE SCALE GENOMIC DNA]</scope>
    <source>
        <strain evidence="7">JCM 18392</strain>
    </source>
</reference>
<dbReference type="InterPro" id="IPR001647">
    <property type="entry name" value="HTH_TetR"/>
</dbReference>
<feature type="DNA-binding region" description="H-T-H motif" evidence="4">
    <location>
        <begin position="35"/>
        <end position="54"/>
    </location>
</feature>
<dbReference type="Gene3D" id="1.10.10.60">
    <property type="entry name" value="Homeodomain-like"/>
    <property type="match status" value="1"/>
</dbReference>
<dbReference type="Proteomes" id="UP001501323">
    <property type="component" value="Unassembled WGS sequence"/>
</dbReference>
<sequence length="256" mass="28180">MSACPHRQRELADRENVFLDTAQALIQRDGLLNLQMSRIAERSRYAIGTLYQHFASKEDLLVALATRNCLSRVDLFRRAALWPGPTRERMLAVALADLMVMRDKPEYFRLTQFVWSDVVWNAASPDSRRRSLAASAPLAELVDGIVAAARSNGDLPASVALEPQALTIGPWSLCLGLHTLAHVDGMLDAHAAGDPHRLLIKHLHYLLNGYGWQPLFDPADDTAVDAQVERICKAVFGTACPAPSPQLLTSPETSHA</sequence>
<comment type="caution">
    <text evidence="6">The sequence shown here is derived from an EMBL/GenBank/DDBJ whole genome shotgun (WGS) entry which is preliminary data.</text>
</comment>
<evidence type="ECO:0000256" key="2">
    <source>
        <dbReference type="ARBA" id="ARBA00023125"/>
    </source>
</evidence>
<evidence type="ECO:0000259" key="5">
    <source>
        <dbReference type="PROSITE" id="PS50977"/>
    </source>
</evidence>
<organism evidence="6 7">
    <name type="scientific">Luteimonas vadosa</name>
    <dbReference type="NCBI Taxonomy" id="1165507"/>
    <lineage>
        <taxon>Bacteria</taxon>
        <taxon>Pseudomonadati</taxon>
        <taxon>Pseudomonadota</taxon>
        <taxon>Gammaproteobacteria</taxon>
        <taxon>Lysobacterales</taxon>
        <taxon>Lysobacteraceae</taxon>
        <taxon>Luteimonas</taxon>
    </lineage>
</organism>
<dbReference type="EMBL" id="BAABJY010000001">
    <property type="protein sequence ID" value="GAA4859127.1"/>
    <property type="molecule type" value="Genomic_DNA"/>
</dbReference>
<evidence type="ECO:0000256" key="3">
    <source>
        <dbReference type="ARBA" id="ARBA00023163"/>
    </source>
</evidence>
<dbReference type="PANTHER" id="PTHR30055:SF234">
    <property type="entry name" value="HTH-TYPE TRANSCRIPTIONAL REGULATOR BETI"/>
    <property type="match status" value="1"/>
</dbReference>
<keyword evidence="2 4" id="KW-0238">DNA-binding</keyword>
<feature type="domain" description="HTH tetR-type" evidence="5">
    <location>
        <begin position="12"/>
        <end position="72"/>
    </location>
</feature>
<dbReference type="Pfam" id="PF00440">
    <property type="entry name" value="TetR_N"/>
    <property type="match status" value="1"/>
</dbReference>
<dbReference type="RefSeq" id="WP_345294271.1">
    <property type="nucleotide sequence ID" value="NZ_BAABJY010000001.1"/>
</dbReference>
<keyword evidence="3" id="KW-0804">Transcription</keyword>
<keyword evidence="1" id="KW-0805">Transcription regulation</keyword>
<evidence type="ECO:0000313" key="7">
    <source>
        <dbReference type="Proteomes" id="UP001501323"/>
    </source>
</evidence>
<evidence type="ECO:0000313" key="6">
    <source>
        <dbReference type="EMBL" id="GAA4859127.1"/>
    </source>
</evidence>
<dbReference type="PRINTS" id="PR00455">
    <property type="entry name" value="HTHTETR"/>
</dbReference>